<dbReference type="SMART" id="SM00342">
    <property type="entry name" value="HTH_ARAC"/>
    <property type="match status" value="1"/>
</dbReference>
<sequence length="405" mass="46566">MNDLTTITFIAKLLYDAYKIPIHFFDRDKNVVCQHHVEVINPINEAGFTHLIHDNDKLGVPLIKTTDFLENIILLHLNEENQRAGTLLIGPSISTTITNDTLSRLVHDFHIPIYKRDKLLQYYENLIKINQIELLHAAQLAHYLLFEEEISETTIVNKTVLAVNMEGIVEKHVHSRRLDASFHMDIRQEQYIWQCIKEGDKDELTRHLQKLNVDGLGSLSKKSHIRHTKNQAIISIALATRAAIDGGLYPEIALTMSDIYIQQIEDAHDIGRIHLYIYEYLFELIDRVNANKSSDQSKPVRVCKNYIFNHVYETISIDALAEIVHLNPIYLSQLFKKETGLSLGKYIQQEKLNEAKKLLIQSDISIAEISSLLQFSDQSYFASAFKKHTGLTPRQYRKNPEAADV</sequence>
<keyword evidence="1" id="KW-0805">Transcription regulation</keyword>
<dbReference type="Gene3D" id="1.10.10.60">
    <property type="entry name" value="Homeodomain-like"/>
    <property type="match status" value="2"/>
</dbReference>
<gene>
    <name evidence="5" type="ORF">SAMN05421736_101695</name>
</gene>
<dbReference type="OrthoDB" id="247151at2"/>
<evidence type="ECO:0000256" key="2">
    <source>
        <dbReference type="ARBA" id="ARBA00023125"/>
    </source>
</evidence>
<dbReference type="Pfam" id="PF12833">
    <property type="entry name" value="HTH_18"/>
    <property type="match status" value="1"/>
</dbReference>
<name>A0A1H3I4B9_9BACI</name>
<keyword evidence="2 5" id="KW-0238">DNA-binding</keyword>
<dbReference type="InterPro" id="IPR018060">
    <property type="entry name" value="HTH_AraC"/>
</dbReference>
<dbReference type="AlphaFoldDB" id="A0A1H3I4B9"/>
<dbReference type="PROSITE" id="PS01124">
    <property type="entry name" value="HTH_ARAC_FAMILY_2"/>
    <property type="match status" value="1"/>
</dbReference>
<dbReference type="PANTHER" id="PTHR43280">
    <property type="entry name" value="ARAC-FAMILY TRANSCRIPTIONAL REGULATOR"/>
    <property type="match status" value="1"/>
</dbReference>
<protein>
    <submittedName>
        <fullName evidence="5">AraC-type DNA-binding protein</fullName>
    </submittedName>
</protein>
<dbReference type="InterPro" id="IPR009057">
    <property type="entry name" value="Homeodomain-like_sf"/>
</dbReference>
<evidence type="ECO:0000259" key="4">
    <source>
        <dbReference type="PROSITE" id="PS01124"/>
    </source>
</evidence>
<dbReference type="PANTHER" id="PTHR43280:SF34">
    <property type="entry name" value="ARAC-FAMILY TRANSCRIPTIONAL REGULATOR"/>
    <property type="match status" value="1"/>
</dbReference>
<dbReference type="InterPro" id="IPR018062">
    <property type="entry name" value="HTH_AraC-typ_CS"/>
</dbReference>
<dbReference type="SUPFAM" id="SSF46689">
    <property type="entry name" value="Homeodomain-like"/>
    <property type="match status" value="2"/>
</dbReference>
<proteinExistence type="predicted"/>
<feature type="domain" description="HTH araC/xylS-type" evidence="4">
    <location>
        <begin position="301"/>
        <end position="399"/>
    </location>
</feature>
<keyword evidence="6" id="KW-1185">Reference proteome</keyword>
<evidence type="ECO:0000256" key="1">
    <source>
        <dbReference type="ARBA" id="ARBA00023015"/>
    </source>
</evidence>
<accession>A0A1H3I4B9</accession>
<reference evidence="6" key="1">
    <citation type="submission" date="2016-10" db="EMBL/GenBank/DDBJ databases">
        <authorList>
            <person name="Varghese N."/>
            <person name="Submissions S."/>
        </authorList>
    </citation>
    <scope>NUCLEOTIDE SEQUENCE [LARGE SCALE GENOMIC DNA]</scope>
    <source>
        <strain evidence="6">SP</strain>
    </source>
</reference>
<dbReference type="STRING" id="1503961.SAMN05421736_101695"/>
<dbReference type="Proteomes" id="UP000198935">
    <property type="component" value="Unassembled WGS sequence"/>
</dbReference>
<keyword evidence="3" id="KW-0804">Transcription</keyword>
<dbReference type="PRINTS" id="PR00032">
    <property type="entry name" value="HTHARAC"/>
</dbReference>
<dbReference type="GO" id="GO:0043565">
    <property type="term" value="F:sequence-specific DNA binding"/>
    <property type="evidence" value="ECO:0007669"/>
    <property type="project" value="InterPro"/>
</dbReference>
<evidence type="ECO:0000313" key="6">
    <source>
        <dbReference type="Proteomes" id="UP000198935"/>
    </source>
</evidence>
<dbReference type="GO" id="GO:0003700">
    <property type="term" value="F:DNA-binding transcription factor activity"/>
    <property type="evidence" value="ECO:0007669"/>
    <property type="project" value="InterPro"/>
</dbReference>
<dbReference type="PROSITE" id="PS00041">
    <property type="entry name" value="HTH_ARAC_FAMILY_1"/>
    <property type="match status" value="1"/>
</dbReference>
<evidence type="ECO:0000256" key="3">
    <source>
        <dbReference type="ARBA" id="ARBA00023163"/>
    </source>
</evidence>
<organism evidence="5 6">
    <name type="scientific">Evansella caseinilytica</name>
    <dbReference type="NCBI Taxonomy" id="1503961"/>
    <lineage>
        <taxon>Bacteria</taxon>
        <taxon>Bacillati</taxon>
        <taxon>Bacillota</taxon>
        <taxon>Bacilli</taxon>
        <taxon>Bacillales</taxon>
        <taxon>Bacillaceae</taxon>
        <taxon>Evansella</taxon>
    </lineage>
</organism>
<dbReference type="EMBL" id="FNPI01000001">
    <property type="protein sequence ID" value="SDY21894.1"/>
    <property type="molecule type" value="Genomic_DNA"/>
</dbReference>
<dbReference type="InterPro" id="IPR020449">
    <property type="entry name" value="Tscrpt_reg_AraC-type_HTH"/>
</dbReference>
<evidence type="ECO:0000313" key="5">
    <source>
        <dbReference type="EMBL" id="SDY21894.1"/>
    </source>
</evidence>